<feature type="region of interest" description="Disordered" evidence="1">
    <location>
        <begin position="361"/>
        <end position="452"/>
    </location>
</feature>
<evidence type="ECO:0000313" key="2">
    <source>
        <dbReference type="EMBL" id="CBJ28222.1"/>
    </source>
</evidence>
<reference evidence="2 3" key="1">
    <citation type="journal article" date="2010" name="Nature">
        <title>The Ectocarpus genome and the independent evolution of multicellularity in brown algae.</title>
        <authorList>
            <person name="Cock J.M."/>
            <person name="Sterck L."/>
            <person name="Rouze P."/>
            <person name="Scornet D."/>
            <person name="Allen A.E."/>
            <person name="Amoutzias G."/>
            <person name="Anthouard V."/>
            <person name="Artiguenave F."/>
            <person name="Aury J.M."/>
            <person name="Badger J.H."/>
            <person name="Beszteri B."/>
            <person name="Billiau K."/>
            <person name="Bonnet E."/>
            <person name="Bothwell J.H."/>
            <person name="Bowler C."/>
            <person name="Boyen C."/>
            <person name="Brownlee C."/>
            <person name="Carrano C.J."/>
            <person name="Charrier B."/>
            <person name="Cho G.Y."/>
            <person name="Coelho S.M."/>
            <person name="Collen J."/>
            <person name="Corre E."/>
            <person name="Da Silva C."/>
            <person name="Delage L."/>
            <person name="Delaroque N."/>
            <person name="Dittami S.M."/>
            <person name="Doulbeau S."/>
            <person name="Elias M."/>
            <person name="Farnham G."/>
            <person name="Gachon C.M."/>
            <person name="Gschloessl B."/>
            <person name="Heesch S."/>
            <person name="Jabbari K."/>
            <person name="Jubin C."/>
            <person name="Kawai H."/>
            <person name="Kimura K."/>
            <person name="Kloareg B."/>
            <person name="Kupper F.C."/>
            <person name="Lang D."/>
            <person name="Le Bail A."/>
            <person name="Leblanc C."/>
            <person name="Lerouge P."/>
            <person name="Lohr M."/>
            <person name="Lopez P.J."/>
            <person name="Martens C."/>
            <person name="Maumus F."/>
            <person name="Michel G."/>
            <person name="Miranda-Saavedra D."/>
            <person name="Morales J."/>
            <person name="Moreau H."/>
            <person name="Motomura T."/>
            <person name="Nagasato C."/>
            <person name="Napoli C.A."/>
            <person name="Nelson D.R."/>
            <person name="Nyvall-Collen P."/>
            <person name="Peters A.F."/>
            <person name="Pommier C."/>
            <person name="Potin P."/>
            <person name="Poulain J."/>
            <person name="Quesneville H."/>
            <person name="Read B."/>
            <person name="Rensing S.A."/>
            <person name="Ritter A."/>
            <person name="Rousvoal S."/>
            <person name="Samanta M."/>
            <person name="Samson G."/>
            <person name="Schroeder D.C."/>
            <person name="Segurens B."/>
            <person name="Strittmatter M."/>
            <person name="Tonon T."/>
            <person name="Tregear J.W."/>
            <person name="Valentin K."/>
            <person name="von Dassow P."/>
            <person name="Yamagishi T."/>
            <person name="Van de Peer Y."/>
            <person name="Wincker P."/>
        </authorList>
    </citation>
    <scope>NUCLEOTIDE SEQUENCE [LARGE SCALE GENOMIC DNA]</scope>
    <source>
        <strain evidence="3">Ec32 / CCAP1310/4</strain>
    </source>
</reference>
<evidence type="ECO:0000313" key="3">
    <source>
        <dbReference type="Proteomes" id="UP000002630"/>
    </source>
</evidence>
<dbReference type="Proteomes" id="UP000002630">
    <property type="component" value="Linkage Group LG30"/>
</dbReference>
<feature type="compositionally biased region" description="Basic and acidic residues" evidence="1">
    <location>
        <begin position="385"/>
        <end position="395"/>
    </location>
</feature>
<dbReference type="InParanoid" id="D7G958"/>
<accession>D7G958</accession>
<sequence>MASRMTLRKKKPVNAESTQAKPASKPGKKKSTLALEPSNNDQDEDDEDNHEEDDDDALTTSTKKRTTKIKPASNRGNKKSTQALQPSNNDQDEDDEDDNDALTTSKKRRTTKGKHKRTSSASKQDKRDKSKAEKARRDLLVSALSFESTKTSSFVLPTTIYADTLASKDFKTIEYLMASTTHNDTYPTIISIDSVNSVIRLVCNINGCRFTVDPTLPIPQCRKTKNSAPTKGHEQRGKNQLSTFSFFTVADKFQTVDNHPLANKNRVNTTVSFSTEVLNEVFRMDAESYVLKDNKTKKKIVKHLTNRVFLCAMKRGLWTQQNTVSLSALALKPVSTNDIIHGHKFVNGAFVDIRKPIKQEPMDEIGSSAAKASTNTKRKRKGNGKSKDKAVHHDSDDDEEPSSAPEPDIISIDDNSDEEHPTSSSSSEGEASSSGEEEASSSSDDTSSDEED</sequence>
<gene>
    <name evidence="2" type="ORF">Esi_0096_0039</name>
</gene>
<organism evidence="2 3">
    <name type="scientific">Ectocarpus siliculosus</name>
    <name type="common">Brown alga</name>
    <name type="synonym">Conferva siliculosa</name>
    <dbReference type="NCBI Taxonomy" id="2880"/>
    <lineage>
        <taxon>Eukaryota</taxon>
        <taxon>Sar</taxon>
        <taxon>Stramenopiles</taxon>
        <taxon>Ochrophyta</taxon>
        <taxon>PX clade</taxon>
        <taxon>Phaeophyceae</taxon>
        <taxon>Ectocarpales</taxon>
        <taxon>Ectocarpaceae</taxon>
        <taxon>Ectocarpus</taxon>
    </lineage>
</organism>
<feature type="compositionally biased region" description="Acidic residues" evidence="1">
    <location>
        <begin position="90"/>
        <end position="100"/>
    </location>
</feature>
<keyword evidence="3" id="KW-1185">Reference proteome</keyword>
<dbReference type="EMBL" id="FN649755">
    <property type="protein sequence ID" value="CBJ28222.1"/>
    <property type="molecule type" value="Genomic_DNA"/>
</dbReference>
<evidence type="ECO:0000256" key="1">
    <source>
        <dbReference type="SAM" id="MobiDB-lite"/>
    </source>
</evidence>
<feature type="compositionally biased region" description="Low complexity" evidence="1">
    <location>
        <begin position="422"/>
        <end position="445"/>
    </location>
</feature>
<dbReference type="AlphaFoldDB" id="D7G958"/>
<feature type="compositionally biased region" description="Basic residues" evidence="1">
    <location>
        <begin position="105"/>
        <end position="118"/>
    </location>
</feature>
<feature type="compositionally biased region" description="Acidic residues" evidence="1">
    <location>
        <begin position="41"/>
        <end position="57"/>
    </location>
</feature>
<protein>
    <submittedName>
        <fullName evidence="2">Uncharacterized protein</fullName>
    </submittedName>
</protein>
<dbReference type="EMBL" id="FN649201">
    <property type="protein sequence ID" value="CBJ28222.1"/>
    <property type="molecule type" value="Genomic_DNA"/>
</dbReference>
<proteinExistence type="predicted"/>
<name>D7G958_ECTSI</name>
<feature type="compositionally biased region" description="Low complexity" evidence="1">
    <location>
        <begin position="402"/>
        <end position="413"/>
    </location>
</feature>
<feature type="compositionally biased region" description="Basic residues" evidence="1">
    <location>
        <begin position="1"/>
        <end position="12"/>
    </location>
</feature>
<feature type="region of interest" description="Disordered" evidence="1">
    <location>
        <begin position="1"/>
        <end position="135"/>
    </location>
</feature>
<feature type="compositionally biased region" description="Basic and acidic residues" evidence="1">
    <location>
        <begin position="123"/>
        <end position="135"/>
    </location>
</feature>